<evidence type="ECO:0000256" key="1">
    <source>
        <dbReference type="ARBA" id="ARBA00009431"/>
    </source>
</evidence>
<dbReference type="Gene3D" id="3.40.50.1820">
    <property type="entry name" value="alpha/beta hydrolase"/>
    <property type="match status" value="1"/>
</dbReference>
<comment type="similarity">
    <text evidence="1">Belongs to the peptidase S10 family.</text>
</comment>
<dbReference type="InterPro" id="IPR001563">
    <property type="entry name" value="Peptidase_S10"/>
</dbReference>
<dbReference type="EMBL" id="CP126658">
    <property type="protein sequence ID" value="WJZ98416.1"/>
    <property type="molecule type" value="Genomic_DNA"/>
</dbReference>
<proteinExistence type="inferred from homology"/>
<dbReference type="InterPro" id="IPR029058">
    <property type="entry name" value="AB_hydrolase_fold"/>
</dbReference>
<evidence type="ECO:0000313" key="3">
    <source>
        <dbReference type="Proteomes" id="UP001227230"/>
    </source>
</evidence>
<evidence type="ECO:0000313" key="2">
    <source>
        <dbReference type="EMBL" id="WJZ98416.1"/>
    </source>
</evidence>
<sequence length="171" mass="19407">MMLRLRKKPNSKLQMQHSQQGIRWILQQPIAMHMSIANPSSIHIYSPPSLISSSSSTSKTPQKWRCPKWAFVVQILLTLINLNRATSSSSSDPLVQQELDKVLQLPGQTFNISFAHYAGYVTVNEYTGRALFYWLIEAAEDPSSKPLVLWLNGVFEKTREMKRTKQSGEGS</sequence>
<accession>A0ABY9CT84</accession>
<dbReference type="Pfam" id="PF00450">
    <property type="entry name" value="Peptidase_S10"/>
    <property type="match status" value="1"/>
</dbReference>
<name>A0ABY9CT84_VITVI</name>
<organism evidence="2 3">
    <name type="scientific">Vitis vinifera</name>
    <name type="common">Grape</name>
    <dbReference type="NCBI Taxonomy" id="29760"/>
    <lineage>
        <taxon>Eukaryota</taxon>
        <taxon>Viridiplantae</taxon>
        <taxon>Streptophyta</taxon>
        <taxon>Embryophyta</taxon>
        <taxon>Tracheophyta</taxon>
        <taxon>Spermatophyta</taxon>
        <taxon>Magnoliopsida</taxon>
        <taxon>eudicotyledons</taxon>
        <taxon>Gunneridae</taxon>
        <taxon>Pentapetalae</taxon>
        <taxon>rosids</taxon>
        <taxon>Vitales</taxon>
        <taxon>Vitaceae</taxon>
        <taxon>Viteae</taxon>
        <taxon>Vitis</taxon>
    </lineage>
</organism>
<dbReference type="SUPFAM" id="SSF53474">
    <property type="entry name" value="alpha/beta-Hydrolases"/>
    <property type="match status" value="1"/>
</dbReference>
<protein>
    <submittedName>
        <fullName evidence="2">Uncharacterized protein</fullName>
    </submittedName>
</protein>
<reference evidence="2 3" key="1">
    <citation type="journal article" date="2023" name="Hortic Res">
        <title>The complete reference genome for grapevine (Vitis vinifera L.) genetics and breeding.</title>
        <authorList>
            <person name="Shi X."/>
            <person name="Cao S."/>
            <person name="Wang X."/>
            <person name="Huang S."/>
            <person name="Wang Y."/>
            <person name="Liu Z."/>
            <person name="Liu W."/>
            <person name="Leng X."/>
            <person name="Peng Y."/>
            <person name="Wang N."/>
            <person name="Wang Y."/>
            <person name="Ma Z."/>
            <person name="Xu X."/>
            <person name="Zhang F."/>
            <person name="Xue H."/>
            <person name="Zhong H."/>
            <person name="Wang Y."/>
            <person name="Zhang K."/>
            <person name="Velt A."/>
            <person name="Avia K."/>
            <person name="Holtgrawe D."/>
            <person name="Grimplet J."/>
            <person name="Matus J.T."/>
            <person name="Ware D."/>
            <person name="Wu X."/>
            <person name="Wang H."/>
            <person name="Liu C."/>
            <person name="Fang Y."/>
            <person name="Rustenholz C."/>
            <person name="Cheng Z."/>
            <person name="Xiao H."/>
            <person name="Zhou Y."/>
        </authorList>
    </citation>
    <scope>NUCLEOTIDE SEQUENCE [LARGE SCALE GENOMIC DNA]</scope>
    <source>
        <strain evidence="3">cv. Pinot noir / PN40024</strain>
        <tissue evidence="2">Leaf</tissue>
    </source>
</reference>
<dbReference type="Proteomes" id="UP001227230">
    <property type="component" value="Chromosome 11"/>
</dbReference>
<keyword evidence="3" id="KW-1185">Reference proteome</keyword>
<gene>
    <name evidence="2" type="ORF">VitviT2T_016941</name>
</gene>